<keyword evidence="12" id="KW-1185">Reference proteome</keyword>
<dbReference type="InterPro" id="IPR005399">
    <property type="entry name" value="K_chnl_volt-dep_bsu_KCNAB-rel"/>
</dbReference>
<evidence type="ECO:0000256" key="4">
    <source>
        <dbReference type="ARBA" id="ARBA00022490"/>
    </source>
</evidence>
<evidence type="ECO:0000259" key="10">
    <source>
        <dbReference type="Pfam" id="PF00248"/>
    </source>
</evidence>
<dbReference type="Gene3D" id="3.20.20.100">
    <property type="entry name" value="NADP-dependent oxidoreductase domain"/>
    <property type="match status" value="1"/>
</dbReference>
<evidence type="ECO:0000313" key="12">
    <source>
        <dbReference type="Proteomes" id="UP000622317"/>
    </source>
</evidence>
<evidence type="ECO:0000256" key="7">
    <source>
        <dbReference type="ARBA" id="ARBA00022958"/>
    </source>
</evidence>
<evidence type="ECO:0000256" key="5">
    <source>
        <dbReference type="ARBA" id="ARBA00022538"/>
    </source>
</evidence>
<comment type="caution">
    <text evidence="11">The sequence shown here is derived from an EMBL/GenBank/DDBJ whole genome shotgun (WGS) entry which is preliminary data.</text>
</comment>
<dbReference type="InterPro" id="IPR023210">
    <property type="entry name" value="NADP_OxRdtase_dom"/>
</dbReference>
<keyword evidence="6" id="KW-0521">NADP</keyword>
<evidence type="ECO:0000256" key="6">
    <source>
        <dbReference type="ARBA" id="ARBA00022857"/>
    </source>
</evidence>
<comment type="subcellular location">
    <subcellularLocation>
        <location evidence="1">Cytoplasm</location>
    </subcellularLocation>
</comment>
<dbReference type="SUPFAM" id="SSF51430">
    <property type="entry name" value="NAD(P)-linked oxidoreductase"/>
    <property type="match status" value="1"/>
</dbReference>
<evidence type="ECO:0000256" key="2">
    <source>
        <dbReference type="ARBA" id="ARBA00006515"/>
    </source>
</evidence>
<dbReference type="Proteomes" id="UP000622317">
    <property type="component" value="Unassembled WGS sequence"/>
</dbReference>
<gene>
    <name evidence="11" type="ORF">IEN85_00700</name>
</gene>
<protein>
    <submittedName>
        <fullName evidence="11">Aldo/keto reductase</fullName>
    </submittedName>
</protein>
<dbReference type="Pfam" id="PF00248">
    <property type="entry name" value="Aldo_ket_red"/>
    <property type="match status" value="1"/>
</dbReference>
<sequence>MQYRRLGKSGLQVSALSFGSWVTFGDQASNKTAEACLQLAYDSGINFFDNAEGYANGQSEEVMGSAIAKAGWARDTFVVSSKVFWGGEKPNQVGLSKKHVIEACEAALKRLRVDYLDLYYCHRPDPDTPIEETVRAMDVLIQQGKILYWGTSEWSAAEIMEAYSIARQYHLTPPTMEQPEYNLLKRHRFEVEYARLYSQIGLGTTTFSPLAGGILTGKYNDGIPPDSRLAYTEFDWMQEKLARLQAQGGIQVLQELTAIAQKLGASLPQLSIAWLLKNPNVSSVILGASRPEQLEQNLKALDILDTLNDEIMDEIEIAISRFQEIDA</sequence>
<comment type="similarity">
    <text evidence="2">Belongs to the shaker potassium channel beta subunit family.</text>
</comment>
<keyword evidence="8" id="KW-0560">Oxidoreductase</keyword>
<evidence type="ECO:0000313" key="11">
    <source>
        <dbReference type="EMBL" id="MBD5778012.1"/>
    </source>
</evidence>
<evidence type="ECO:0000256" key="1">
    <source>
        <dbReference type="ARBA" id="ARBA00004496"/>
    </source>
</evidence>
<proteinExistence type="inferred from homology"/>
<accession>A0A927F4J2</accession>
<keyword evidence="7" id="KW-0630">Potassium</keyword>
<dbReference type="InterPro" id="IPR005983">
    <property type="entry name" value="K_chnl_volt-dep_bsu_KCNAB"/>
</dbReference>
<dbReference type="NCBIfam" id="TIGR01293">
    <property type="entry name" value="Kv_beta"/>
    <property type="match status" value="1"/>
</dbReference>
<evidence type="ECO:0000256" key="9">
    <source>
        <dbReference type="ARBA" id="ARBA00023065"/>
    </source>
</evidence>
<dbReference type="EMBL" id="JACYFG010000002">
    <property type="protein sequence ID" value="MBD5778012.1"/>
    <property type="molecule type" value="Genomic_DNA"/>
</dbReference>
<dbReference type="InterPro" id="IPR036812">
    <property type="entry name" value="NAD(P)_OxRdtase_dom_sf"/>
</dbReference>
<keyword evidence="3" id="KW-0813">Transport</keyword>
<keyword evidence="4" id="KW-0963">Cytoplasm</keyword>
<dbReference type="CDD" id="cd19143">
    <property type="entry name" value="AKR_AKR6C1_2"/>
    <property type="match status" value="1"/>
</dbReference>
<evidence type="ECO:0000256" key="8">
    <source>
        <dbReference type="ARBA" id="ARBA00023002"/>
    </source>
</evidence>
<dbReference type="PANTHER" id="PTHR43150:SF2">
    <property type="entry name" value="HYPERKINETIC, ISOFORM M"/>
    <property type="match status" value="1"/>
</dbReference>
<dbReference type="PANTHER" id="PTHR43150">
    <property type="entry name" value="HYPERKINETIC, ISOFORM M"/>
    <property type="match status" value="1"/>
</dbReference>
<name>A0A927F4J2_9BACT</name>
<feature type="domain" description="NADP-dependent oxidoreductase" evidence="10">
    <location>
        <begin position="16"/>
        <end position="317"/>
    </location>
</feature>
<dbReference type="AlphaFoldDB" id="A0A927F4J2"/>
<organism evidence="11 12">
    <name type="scientific">Pelagicoccus enzymogenes</name>
    <dbReference type="NCBI Taxonomy" id="2773457"/>
    <lineage>
        <taxon>Bacteria</taxon>
        <taxon>Pseudomonadati</taxon>
        <taxon>Verrucomicrobiota</taxon>
        <taxon>Opitutia</taxon>
        <taxon>Puniceicoccales</taxon>
        <taxon>Pelagicoccaceae</taxon>
        <taxon>Pelagicoccus</taxon>
    </lineage>
</organism>
<dbReference type="GO" id="GO:0016491">
    <property type="term" value="F:oxidoreductase activity"/>
    <property type="evidence" value="ECO:0007669"/>
    <property type="project" value="UniProtKB-KW"/>
</dbReference>
<reference evidence="11" key="1">
    <citation type="submission" date="2020-09" db="EMBL/GenBank/DDBJ databases">
        <title>Pelagicoccus enzymogenes sp. nov. with an EPS production, isolated from marine sediment.</title>
        <authorList>
            <person name="Feng X."/>
        </authorList>
    </citation>
    <scope>NUCLEOTIDE SEQUENCE</scope>
    <source>
        <strain evidence="11">NFK12</strain>
    </source>
</reference>
<dbReference type="PRINTS" id="PR01577">
    <property type="entry name" value="KCNABCHANNEL"/>
</dbReference>
<evidence type="ECO:0000256" key="3">
    <source>
        <dbReference type="ARBA" id="ARBA00022448"/>
    </source>
</evidence>
<keyword evidence="5" id="KW-0633">Potassium transport</keyword>
<dbReference type="RefSeq" id="WP_191615141.1">
    <property type="nucleotide sequence ID" value="NZ_JACYFG010000002.1"/>
</dbReference>
<dbReference type="GO" id="GO:0005737">
    <property type="term" value="C:cytoplasm"/>
    <property type="evidence" value="ECO:0007669"/>
    <property type="project" value="UniProtKB-SubCell"/>
</dbReference>
<keyword evidence="9" id="KW-0406">Ion transport</keyword>
<dbReference type="GO" id="GO:0005249">
    <property type="term" value="F:voltage-gated potassium channel activity"/>
    <property type="evidence" value="ECO:0007669"/>
    <property type="project" value="InterPro"/>
</dbReference>